<dbReference type="InterPro" id="IPR008972">
    <property type="entry name" value="Cupredoxin"/>
</dbReference>
<dbReference type="InterPro" id="IPR039391">
    <property type="entry name" value="Phytocyanin-like"/>
</dbReference>
<dbReference type="GO" id="GO:0046872">
    <property type="term" value="F:metal ion binding"/>
    <property type="evidence" value="ECO:0007669"/>
    <property type="project" value="UniProtKB-KW"/>
</dbReference>
<comment type="caution">
    <text evidence="6">The sequence shown here is derived from an EMBL/GenBank/DDBJ whole genome shotgun (WGS) entry which is preliminary data.</text>
</comment>
<keyword evidence="2" id="KW-0325">Glycoprotein</keyword>
<dbReference type="FunFam" id="2.60.40.420:FF:000003">
    <property type="entry name" value="Blue copper"/>
    <property type="match status" value="1"/>
</dbReference>
<dbReference type="PROSITE" id="PS51485">
    <property type="entry name" value="PHYTOCYANIN"/>
    <property type="match status" value="1"/>
</dbReference>
<keyword evidence="7" id="KW-1185">Reference proteome</keyword>
<gene>
    <name evidence="6" type="ORF">LUZ62_061220</name>
</gene>
<name>A0AAV8EEZ1_9POAL</name>
<reference evidence="6" key="1">
    <citation type="submission" date="2022-08" db="EMBL/GenBank/DDBJ databases">
        <authorList>
            <person name="Marques A."/>
        </authorList>
    </citation>
    <scope>NUCLEOTIDE SEQUENCE</scope>
    <source>
        <strain evidence="6">RhyPub2mFocal</strain>
        <tissue evidence="6">Leaves</tissue>
    </source>
</reference>
<feature type="transmembrane region" description="Helical" evidence="4">
    <location>
        <begin position="155"/>
        <end position="177"/>
    </location>
</feature>
<feature type="transmembrane region" description="Helical" evidence="4">
    <location>
        <begin position="6"/>
        <end position="26"/>
    </location>
</feature>
<keyword evidence="4" id="KW-0812">Transmembrane</keyword>
<proteinExistence type="predicted"/>
<keyword evidence="4" id="KW-1133">Transmembrane helix</keyword>
<dbReference type="AlphaFoldDB" id="A0AAV8EEZ1"/>
<dbReference type="GO" id="GO:0005886">
    <property type="term" value="C:plasma membrane"/>
    <property type="evidence" value="ECO:0007669"/>
    <property type="project" value="TreeGrafter"/>
</dbReference>
<accession>A0AAV8EEZ1</accession>
<feature type="region of interest" description="Disordered" evidence="3">
    <location>
        <begin position="121"/>
        <end position="142"/>
    </location>
</feature>
<dbReference type="Pfam" id="PF02298">
    <property type="entry name" value="Cu_bind_like"/>
    <property type="match status" value="1"/>
</dbReference>
<protein>
    <submittedName>
        <fullName evidence="6">Blue copper-like protein</fullName>
    </submittedName>
</protein>
<dbReference type="Proteomes" id="UP001140206">
    <property type="component" value="Chromosome 3"/>
</dbReference>
<evidence type="ECO:0000256" key="3">
    <source>
        <dbReference type="SAM" id="MobiDB-lite"/>
    </source>
</evidence>
<evidence type="ECO:0000259" key="5">
    <source>
        <dbReference type="PROSITE" id="PS51485"/>
    </source>
</evidence>
<evidence type="ECO:0000256" key="4">
    <source>
        <dbReference type="SAM" id="Phobius"/>
    </source>
</evidence>
<sequence>MTSHTIISYALLATYICVVAATDYTVGDSDGWAIGTNYLAWASKYNFTKGDALIFTYVKGQHDVYEVTQDSFRSCNAINGTLHIYNSGIDTVNLTRATEYWFICNIKDHCIGGMKFTINVSEPPTPPPTQPPPPAVTLPPPPPPNAAVRGDMNRWYFVILIICGFFLFVDLFFYFSLLGL</sequence>
<organism evidence="6 7">
    <name type="scientific">Rhynchospora pubera</name>
    <dbReference type="NCBI Taxonomy" id="906938"/>
    <lineage>
        <taxon>Eukaryota</taxon>
        <taxon>Viridiplantae</taxon>
        <taxon>Streptophyta</taxon>
        <taxon>Embryophyta</taxon>
        <taxon>Tracheophyta</taxon>
        <taxon>Spermatophyta</taxon>
        <taxon>Magnoliopsida</taxon>
        <taxon>Liliopsida</taxon>
        <taxon>Poales</taxon>
        <taxon>Cyperaceae</taxon>
        <taxon>Cyperoideae</taxon>
        <taxon>Rhynchosporeae</taxon>
        <taxon>Rhynchospora</taxon>
    </lineage>
</organism>
<dbReference type="SUPFAM" id="SSF49503">
    <property type="entry name" value="Cupredoxins"/>
    <property type="match status" value="1"/>
</dbReference>
<dbReference type="PANTHER" id="PTHR33021">
    <property type="entry name" value="BLUE COPPER PROTEIN"/>
    <property type="match status" value="1"/>
</dbReference>
<evidence type="ECO:0000313" key="6">
    <source>
        <dbReference type="EMBL" id="KAJ4776963.1"/>
    </source>
</evidence>
<dbReference type="GO" id="GO:0009055">
    <property type="term" value="F:electron transfer activity"/>
    <property type="evidence" value="ECO:0007669"/>
    <property type="project" value="InterPro"/>
</dbReference>
<evidence type="ECO:0000256" key="2">
    <source>
        <dbReference type="ARBA" id="ARBA00023180"/>
    </source>
</evidence>
<dbReference type="Gene3D" id="2.60.40.420">
    <property type="entry name" value="Cupredoxins - blue copper proteins"/>
    <property type="match status" value="1"/>
</dbReference>
<evidence type="ECO:0000313" key="7">
    <source>
        <dbReference type="Proteomes" id="UP001140206"/>
    </source>
</evidence>
<feature type="compositionally biased region" description="Pro residues" evidence="3">
    <location>
        <begin position="123"/>
        <end position="142"/>
    </location>
</feature>
<evidence type="ECO:0000256" key="1">
    <source>
        <dbReference type="ARBA" id="ARBA00022723"/>
    </source>
</evidence>
<feature type="domain" description="Phytocyanin" evidence="5">
    <location>
        <begin position="22"/>
        <end position="122"/>
    </location>
</feature>
<keyword evidence="4" id="KW-0472">Membrane</keyword>
<dbReference type="EMBL" id="JAMFTS010000003">
    <property type="protein sequence ID" value="KAJ4776963.1"/>
    <property type="molecule type" value="Genomic_DNA"/>
</dbReference>
<keyword evidence="1" id="KW-0479">Metal-binding</keyword>
<dbReference type="InterPro" id="IPR003245">
    <property type="entry name" value="Phytocyanin_dom"/>
</dbReference>
<dbReference type="CDD" id="cd04216">
    <property type="entry name" value="Phytocyanin"/>
    <property type="match status" value="1"/>
</dbReference>
<dbReference type="PANTHER" id="PTHR33021:SF179">
    <property type="entry name" value="OS09G0541100 PROTEIN"/>
    <property type="match status" value="1"/>
</dbReference>